<name>A0A6G0PGI3_9STRA</name>
<evidence type="ECO:0000313" key="2">
    <source>
        <dbReference type="Proteomes" id="UP000476176"/>
    </source>
</evidence>
<sequence length="106" mass="11577">MSAVEQVLTTTLLAELPSVESTTQQIDFTENIIEETHDETEISDEAHVEHENTGEPHVEHAINGESHIEPEINGAIRAERCNTAAPVIPATEPIVQPIQACSNRTV</sequence>
<evidence type="ECO:0000313" key="1">
    <source>
        <dbReference type="EMBL" id="KAE9245778.1"/>
    </source>
</evidence>
<organism evidence="1 2">
    <name type="scientific">Phytophthora fragariae</name>
    <dbReference type="NCBI Taxonomy" id="53985"/>
    <lineage>
        <taxon>Eukaryota</taxon>
        <taxon>Sar</taxon>
        <taxon>Stramenopiles</taxon>
        <taxon>Oomycota</taxon>
        <taxon>Peronosporomycetes</taxon>
        <taxon>Peronosporales</taxon>
        <taxon>Peronosporaceae</taxon>
        <taxon>Phytophthora</taxon>
    </lineage>
</organism>
<dbReference type="AlphaFoldDB" id="A0A6G0PGI3"/>
<dbReference type="Proteomes" id="UP000476176">
    <property type="component" value="Unassembled WGS sequence"/>
</dbReference>
<proteinExistence type="predicted"/>
<accession>A0A6G0PGI3</accession>
<comment type="caution">
    <text evidence="1">The sequence shown here is derived from an EMBL/GenBank/DDBJ whole genome shotgun (WGS) entry which is preliminary data.</text>
</comment>
<reference evidence="1 2" key="1">
    <citation type="submission" date="2018-09" db="EMBL/GenBank/DDBJ databases">
        <title>Genomic investigation of the strawberry pathogen Phytophthora fragariae indicates pathogenicity is determined by transcriptional variation in three key races.</title>
        <authorList>
            <person name="Adams T.M."/>
            <person name="Armitage A.D."/>
            <person name="Sobczyk M.K."/>
            <person name="Bates H.J."/>
            <person name="Dunwell J.M."/>
            <person name="Nellist C.F."/>
            <person name="Harrison R.J."/>
        </authorList>
    </citation>
    <scope>NUCLEOTIDE SEQUENCE [LARGE SCALE GENOMIC DNA]</scope>
    <source>
        <strain evidence="1 2">BC-23</strain>
    </source>
</reference>
<gene>
    <name evidence="1" type="ORF">PF004_g5087</name>
</gene>
<protein>
    <submittedName>
        <fullName evidence="1">Uncharacterized protein</fullName>
    </submittedName>
</protein>
<dbReference type="EMBL" id="QXGC01000185">
    <property type="protein sequence ID" value="KAE9245778.1"/>
    <property type="molecule type" value="Genomic_DNA"/>
</dbReference>